<evidence type="ECO:0000313" key="2">
    <source>
        <dbReference type="Proteomes" id="UP000019146"/>
    </source>
</evidence>
<name>A0A0P0R8C6_9BURK</name>
<protein>
    <submittedName>
        <fullName evidence="1">Uncharacterized protein</fullName>
    </submittedName>
</protein>
<organism evidence="1 2">
    <name type="scientific">Paraburkholderia caribensis MBA4</name>
    <dbReference type="NCBI Taxonomy" id="1323664"/>
    <lineage>
        <taxon>Bacteria</taxon>
        <taxon>Pseudomonadati</taxon>
        <taxon>Pseudomonadota</taxon>
        <taxon>Betaproteobacteria</taxon>
        <taxon>Burkholderiales</taxon>
        <taxon>Burkholderiaceae</taxon>
        <taxon>Paraburkholderia</taxon>
    </lineage>
</organism>
<dbReference type="AlphaFoldDB" id="A0A0P0R8C6"/>
<sequence length="44" mass="4857">MTARVKQASRGEVERRARFADRRTGACALSAPSSRILARNTLKP</sequence>
<reference evidence="1 2" key="1">
    <citation type="journal article" date="2014" name="Genome Announc.">
        <title>Draft Genome Sequence of the Haloacid-Degrading Burkholderia caribensis Strain MBA4.</title>
        <authorList>
            <person name="Pan Y."/>
            <person name="Kong K.F."/>
            <person name="Tsang J.S."/>
        </authorList>
    </citation>
    <scope>NUCLEOTIDE SEQUENCE [LARGE SCALE GENOMIC DNA]</scope>
    <source>
        <strain evidence="1 2">MBA4</strain>
    </source>
</reference>
<proteinExistence type="predicted"/>
<evidence type="ECO:0000313" key="1">
    <source>
        <dbReference type="EMBL" id="ALL64234.1"/>
    </source>
</evidence>
<accession>A0A0P0R8C6</accession>
<dbReference type="EMBL" id="CP012746">
    <property type="protein sequence ID" value="ALL64234.1"/>
    <property type="molecule type" value="Genomic_DNA"/>
</dbReference>
<dbReference type="Proteomes" id="UP000019146">
    <property type="component" value="Chromosome 1"/>
</dbReference>
<dbReference type="KEGG" id="bcai:K788_0004923"/>
<gene>
    <name evidence="1" type="ORF">K788_0004923</name>
</gene>